<reference evidence="8" key="2">
    <citation type="submission" date="2025-08" db="UniProtKB">
        <authorList>
            <consortium name="RefSeq"/>
        </authorList>
    </citation>
    <scope>IDENTIFICATION</scope>
    <source>
        <strain evidence="8">S238N-H82</strain>
        <tissue evidence="8">Testes</tissue>
    </source>
</reference>
<organism evidence="7 8">
    <name type="scientific">Branchiostoma floridae</name>
    <name type="common">Florida lancelet</name>
    <name type="synonym">Amphioxus</name>
    <dbReference type="NCBI Taxonomy" id="7739"/>
    <lineage>
        <taxon>Eukaryota</taxon>
        <taxon>Metazoa</taxon>
        <taxon>Chordata</taxon>
        <taxon>Cephalochordata</taxon>
        <taxon>Leptocardii</taxon>
        <taxon>Amphioxiformes</taxon>
        <taxon>Branchiostomatidae</taxon>
        <taxon>Branchiostoma</taxon>
    </lineage>
</organism>
<comment type="similarity">
    <text evidence="2">Belongs to the TMEM234 family.</text>
</comment>
<dbReference type="GO" id="GO:0016020">
    <property type="term" value="C:membrane"/>
    <property type="evidence" value="ECO:0007669"/>
    <property type="project" value="UniProtKB-SubCell"/>
</dbReference>
<evidence type="ECO:0000256" key="6">
    <source>
        <dbReference type="SAM" id="Phobius"/>
    </source>
</evidence>
<proteinExistence type="inferred from homology"/>
<evidence type="ECO:0000256" key="4">
    <source>
        <dbReference type="ARBA" id="ARBA00022989"/>
    </source>
</evidence>
<dbReference type="InterPro" id="IPR037185">
    <property type="entry name" value="EmrE-like"/>
</dbReference>
<evidence type="ECO:0000256" key="2">
    <source>
        <dbReference type="ARBA" id="ARBA00005977"/>
    </source>
</evidence>
<keyword evidence="5 6" id="KW-0472">Membrane</keyword>
<dbReference type="PANTHER" id="PTHR28668:SF1">
    <property type="entry name" value="TRANSMEMBRANE PROTEIN 234"/>
    <property type="match status" value="1"/>
</dbReference>
<feature type="transmembrane region" description="Helical" evidence="6">
    <location>
        <begin position="39"/>
        <end position="58"/>
    </location>
</feature>
<dbReference type="InterPro" id="IPR018908">
    <property type="entry name" value="TMEM234"/>
</dbReference>
<dbReference type="Gene3D" id="1.10.3730.20">
    <property type="match status" value="1"/>
</dbReference>
<dbReference type="GeneID" id="118409440"/>
<sequence length="129" mass="14137">MTSLGDTFWLAVVSVFWGATNPLLKRGSVGIEKIKKDSAILQFFAELQFMVFNIKYLVPFIINQCGSVVYYLTLASADISLAVPITNSLTFLFTTLTGSLLGEKVGNRDTVLGMVLVLFGVFLCVLDKT</sequence>
<protein>
    <submittedName>
        <fullName evidence="8">Transmembrane protein 234-like isoform X2</fullName>
    </submittedName>
</protein>
<dbReference type="Pfam" id="PF10639">
    <property type="entry name" value="TMEM234"/>
    <property type="match status" value="1"/>
</dbReference>
<keyword evidence="3 6" id="KW-0812">Transmembrane</keyword>
<dbReference type="RefSeq" id="XP_035666364.1">
    <property type="nucleotide sequence ID" value="XM_035810471.1"/>
</dbReference>
<feature type="transmembrane region" description="Helical" evidence="6">
    <location>
        <begin position="70"/>
        <end position="90"/>
    </location>
</feature>
<name>A0A9J7KJJ0_BRAFL</name>
<feature type="transmembrane region" description="Helical" evidence="6">
    <location>
        <begin position="110"/>
        <end position="126"/>
    </location>
</feature>
<evidence type="ECO:0000256" key="5">
    <source>
        <dbReference type="ARBA" id="ARBA00023136"/>
    </source>
</evidence>
<feature type="transmembrane region" description="Helical" evidence="6">
    <location>
        <begin position="7"/>
        <end position="24"/>
    </location>
</feature>
<reference evidence="7" key="1">
    <citation type="journal article" date="2020" name="Nat. Ecol. Evol.">
        <title>Deeply conserved synteny resolves early events in vertebrate evolution.</title>
        <authorList>
            <person name="Simakov O."/>
            <person name="Marletaz F."/>
            <person name="Yue J.X."/>
            <person name="O'Connell B."/>
            <person name="Jenkins J."/>
            <person name="Brandt A."/>
            <person name="Calef R."/>
            <person name="Tung C.H."/>
            <person name="Huang T.K."/>
            <person name="Schmutz J."/>
            <person name="Satoh N."/>
            <person name="Yu J.K."/>
            <person name="Putnam N.H."/>
            <person name="Green R.E."/>
            <person name="Rokhsar D.S."/>
        </authorList>
    </citation>
    <scope>NUCLEOTIDE SEQUENCE [LARGE SCALE GENOMIC DNA]</scope>
    <source>
        <strain evidence="7">S238N-H82</strain>
    </source>
</reference>
<evidence type="ECO:0000313" key="7">
    <source>
        <dbReference type="Proteomes" id="UP000001554"/>
    </source>
</evidence>
<dbReference type="AlphaFoldDB" id="A0A9J7KJJ0"/>
<evidence type="ECO:0000313" key="8">
    <source>
        <dbReference type="RefSeq" id="XP_035666364.1"/>
    </source>
</evidence>
<keyword evidence="4 6" id="KW-1133">Transmembrane helix</keyword>
<keyword evidence="7" id="KW-1185">Reference proteome</keyword>
<dbReference type="SUPFAM" id="SSF103481">
    <property type="entry name" value="Multidrug resistance efflux transporter EmrE"/>
    <property type="match status" value="1"/>
</dbReference>
<evidence type="ECO:0000256" key="3">
    <source>
        <dbReference type="ARBA" id="ARBA00022692"/>
    </source>
</evidence>
<comment type="subcellular location">
    <subcellularLocation>
        <location evidence="1">Membrane</location>
        <topology evidence="1">Multi-pass membrane protein</topology>
    </subcellularLocation>
</comment>
<dbReference type="PANTHER" id="PTHR28668">
    <property type="entry name" value="TRANSMEMBRANE PROTEIN 234"/>
    <property type="match status" value="1"/>
</dbReference>
<accession>A0A9J7KJJ0</accession>
<dbReference type="Proteomes" id="UP000001554">
    <property type="component" value="Chromosome 2"/>
</dbReference>
<gene>
    <name evidence="8" type="primary">LOC118409440</name>
</gene>
<evidence type="ECO:0000256" key="1">
    <source>
        <dbReference type="ARBA" id="ARBA00004141"/>
    </source>
</evidence>